<keyword evidence="7" id="KW-0256">Endoplasmic reticulum</keyword>
<evidence type="ECO:0000256" key="10">
    <source>
        <dbReference type="ARBA" id="ARBA00032047"/>
    </source>
</evidence>
<dbReference type="Proteomes" id="UP000184520">
    <property type="component" value="Unassembled WGS sequence"/>
</dbReference>
<dbReference type="CDD" id="cd03801">
    <property type="entry name" value="GT4_PimA-like"/>
    <property type="match status" value="1"/>
</dbReference>
<evidence type="ECO:0000256" key="7">
    <source>
        <dbReference type="ARBA" id="ARBA00022824"/>
    </source>
</evidence>
<keyword evidence="5 17" id="KW-0808">Transferase</keyword>
<keyword evidence="6" id="KW-0812">Transmembrane</keyword>
<evidence type="ECO:0000256" key="5">
    <source>
        <dbReference type="ARBA" id="ARBA00022679"/>
    </source>
</evidence>
<comment type="subcellular location">
    <subcellularLocation>
        <location evidence="1">Endoplasmic reticulum membrane</location>
    </subcellularLocation>
</comment>
<comment type="catalytic activity">
    <reaction evidence="13">
        <text>a beta-D-Man-(1-&gt;4)-beta-D-GlcNAc-(1-&gt;4)-alpha-D-GlcNAc-diphospho-di-trans,poly-cis-dolichol + GDP-alpha-D-mannose = an alpha-D-Man-(1-&gt;3)-beta-D-Man-(1-&gt;4)-beta-D-GlcNAc-(1-&gt;4)-alpha-D-GlcNAc-diphospho-di-trans,poly-cis-dolichol + GDP + H(+)</text>
        <dbReference type="Rhea" id="RHEA:29515"/>
        <dbReference type="Rhea" id="RHEA-COMP:19511"/>
        <dbReference type="Rhea" id="RHEA-COMP:19513"/>
        <dbReference type="ChEBI" id="CHEBI:15378"/>
        <dbReference type="ChEBI" id="CHEBI:57527"/>
        <dbReference type="ChEBI" id="CHEBI:58189"/>
        <dbReference type="ChEBI" id="CHEBI:58472"/>
        <dbReference type="ChEBI" id="CHEBI:132510"/>
        <dbReference type="EC" id="2.4.1.132"/>
    </reaction>
    <physiologicalReaction direction="left-to-right" evidence="13">
        <dbReference type="Rhea" id="RHEA:29516"/>
    </physiologicalReaction>
</comment>
<dbReference type="SUPFAM" id="SSF53756">
    <property type="entry name" value="UDP-Glycosyltransferase/glycogen phosphorylase"/>
    <property type="match status" value="1"/>
</dbReference>
<proteinExistence type="predicted"/>
<evidence type="ECO:0000256" key="2">
    <source>
        <dbReference type="ARBA" id="ARBA00004922"/>
    </source>
</evidence>
<dbReference type="InterPro" id="IPR027054">
    <property type="entry name" value="ALG2"/>
</dbReference>
<dbReference type="PANTHER" id="PTHR45918:SF1">
    <property type="entry name" value="ALPHA-1,3_1,6-MANNOSYLTRANSFERASE ALG2"/>
    <property type="match status" value="1"/>
</dbReference>
<comment type="catalytic activity">
    <reaction evidence="14">
        <text>an alpha-D-Man-(1-&gt;3)-beta-D-Man-(1-&gt;4)-beta-D-GlcNAc-(1-&gt;4)-alpha-D-GlcNAc-diphospho-di-trans,poly-cis-dolichol + GDP-alpha-D-mannose = an alpha-D-Man-(1-&gt;3)-[alpha-D-Man-(1-&gt;6)]-beta-D-Man-(1-&gt;4)-beta-D-GlcNAc-(1-&gt;4)-alpha-D-GlcNAc-diphospho-di-trans,poly-cis-dolichol + GDP + H(+)</text>
        <dbReference type="Rhea" id="RHEA:29519"/>
        <dbReference type="Rhea" id="RHEA-COMP:19513"/>
        <dbReference type="Rhea" id="RHEA-COMP:19515"/>
        <dbReference type="ChEBI" id="CHEBI:15378"/>
        <dbReference type="ChEBI" id="CHEBI:57527"/>
        <dbReference type="ChEBI" id="CHEBI:58189"/>
        <dbReference type="ChEBI" id="CHEBI:132510"/>
        <dbReference type="ChEBI" id="CHEBI:132511"/>
        <dbReference type="EC" id="2.4.1.257"/>
    </reaction>
    <physiologicalReaction direction="left-to-right" evidence="14">
        <dbReference type="Rhea" id="RHEA:29520"/>
    </physiologicalReaction>
</comment>
<feature type="domain" description="Glycosyltransferase subfamily 4-like N-terminal" evidence="16">
    <location>
        <begin position="28"/>
        <end position="191"/>
    </location>
</feature>
<evidence type="ECO:0000256" key="8">
    <source>
        <dbReference type="ARBA" id="ARBA00022989"/>
    </source>
</evidence>
<evidence type="ECO:0000256" key="4">
    <source>
        <dbReference type="ARBA" id="ARBA00012649"/>
    </source>
</evidence>
<evidence type="ECO:0000256" key="12">
    <source>
        <dbReference type="ARBA" id="ARBA00032874"/>
    </source>
</evidence>
<dbReference type="InterPro" id="IPR028098">
    <property type="entry name" value="Glyco_trans_4-like_N"/>
</dbReference>
<evidence type="ECO:0000259" key="16">
    <source>
        <dbReference type="Pfam" id="PF13439"/>
    </source>
</evidence>
<protein>
    <recommendedName>
        <fullName evidence="10">GDP-Man:Man(1)GlcNAc(2)-PP-Dol alpha-1,3-mannosyltransferase</fullName>
        <ecNumber evidence="4">2.4.1.132</ecNumber>
        <ecNumber evidence="3">2.4.1.257</ecNumber>
    </recommendedName>
    <alternativeName>
        <fullName evidence="12">GDP-Man:Man(1)GlcNAc(2)-PP-dolichol mannosyltransferase</fullName>
    </alternativeName>
    <alternativeName>
        <fullName evidence="11">GDP-Man:Man(2)GlcNAc(2)-PP-Dol alpha-1,6-mannosyltransferase</fullName>
    </alternativeName>
</protein>
<dbReference type="Pfam" id="PF00534">
    <property type="entry name" value="Glycos_transf_1"/>
    <property type="match status" value="1"/>
</dbReference>
<dbReference type="GO" id="GO:0004378">
    <property type="term" value="F:GDP-Man:Man(1)GlcNAc(2)-PP-Dol alpha-1,3-mannosyltransferase activity"/>
    <property type="evidence" value="ECO:0007669"/>
    <property type="project" value="UniProtKB-EC"/>
</dbReference>
<evidence type="ECO:0000256" key="9">
    <source>
        <dbReference type="ARBA" id="ARBA00023136"/>
    </source>
</evidence>
<keyword evidence="9" id="KW-0472">Membrane</keyword>
<evidence type="ECO:0000256" key="1">
    <source>
        <dbReference type="ARBA" id="ARBA00004586"/>
    </source>
</evidence>
<name>A0A1M5R546_9ALTE</name>
<dbReference type="AlphaFoldDB" id="A0A1M5R546"/>
<dbReference type="Pfam" id="PF13439">
    <property type="entry name" value="Glyco_transf_4"/>
    <property type="match status" value="1"/>
</dbReference>
<dbReference type="UniPathway" id="UPA00378"/>
<evidence type="ECO:0000256" key="6">
    <source>
        <dbReference type="ARBA" id="ARBA00022692"/>
    </source>
</evidence>
<sequence length="380" mass="43389">MKIAIYHPWVYLKSGLERTILEIFKLSEHEITVFTSHYDKQGTYPELADHYIVEINPVSVERSYGAVLSAGKTIASTKLPLEDFDVLVICCDGLGSFLQFRNRSIPTVNLCFTPLRAVYDLEYRKRHLQKHAQKQWMAHLMEWGYKLVDKWCWKQYNKVICISKAVEERVLAANLCKPDDIVIYYPGIDEQHIQVCPQREPYFFLPGRIMWTKNIELGIEAFKRFCDDVDSSYRLVIAGMVDNKSQPYYESLQKLAEGYDNIEFVIGPSDQEMQALYSNCYATLFTAFNEDLGLTPMEAMSRGKPVVAVNKGGPKEVVADGETGYLVEGEPADFATGIAKLAADAAHAEALGLAGAKRVKRFTWQQFVRDFDAEMHQFKR</sequence>
<dbReference type="EC" id="2.4.1.132" evidence="4"/>
<dbReference type="InterPro" id="IPR001296">
    <property type="entry name" value="Glyco_trans_1"/>
</dbReference>
<evidence type="ECO:0000256" key="13">
    <source>
        <dbReference type="ARBA" id="ARBA00045103"/>
    </source>
</evidence>
<organism evidence="17 18">
    <name type="scientific">Marisediminitalea aggregata</name>
    <dbReference type="NCBI Taxonomy" id="634436"/>
    <lineage>
        <taxon>Bacteria</taxon>
        <taxon>Pseudomonadati</taxon>
        <taxon>Pseudomonadota</taxon>
        <taxon>Gammaproteobacteria</taxon>
        <taxon>Alteromonadales</taxon>
        <taxon>Alteromonadaceae</taxon>
        <taxon>Marisediminitalea</taxon>
    </lineage>
</organism>
<dbReference type="EMBL" id="FQWD01000007">
    <property type="protein sequence ID" value="SHH21341.1"/>
    <property type="molecule type" value="Genomic_DNA"/>
</dbReference>
<dbReference type="PANTHER" id="PTHR45918">
    <property type="entry name" value="ALPHA-1,3/1,6-MANNOSYLTRANSFERASE ALG2"/>
    <property type="match status" value="1"/>
</dbReference>
<dbReference type="GO" id="GO:0102704">
    <property type="term" value="F:GDP-Man:Man(2)GlcNAc(2)-PP-Dol alpha-1,6-mannosyltransferase activity"/>
    <property type="evidence" value="ECO:0007669"/>
    <property type="project" value="UniProtKB-EC"/>
</dbReference>
<dbReference type="RefSeq" id="WP_073324989.1">
    <property type="nucleotide sequence ID" value="NZ_FQWD01000007.1"/>
</dbReference>
<keyword evidence="18" id="KW-1185">Reference proteome</keyword>
<keyword evidence="8" id="KW-1133">Transmembrane helix</keyword>
<evidence type="ECO:0000259" key="15">
    <source>
        <dbReference type="Pfam" id="PF00534"/>
    </source>
</evidence>
<gene>
    <name evidence="17" type="ORF">SAMN05216361_4042</name>
</gene>
<evidence type="ECO:0000313" key="17">
    <source>
        <dbReference type="EMBL" id="SHH21341.1"/>
    </source>
</evidence>
<evidence type="ECO:0000256" key="11">
    <source>
        <dbReference type="ARBA" id="ARBA00032333"/>
    </source>
</evidence>
<evidence type="ECO:0000313" key="18">
    <source>
        <dbReference type="Proteomes" id="UP000184520"/>
    </source>
</evidence>
<feature type="domain" description="Glycosyl transferase family 1" evidence="15">
    <location>
        <begin position="197"/>
        <end position="357"/>
    </location>
</feature>
<dbReference type="OrthoDB" id="9802525at2"/>
<dbReference type="STRING" id="634436.SAMN05216361_4042"/>
<dbReference type="EC" id="2.4.1.257" evidence="3"/>
<accession>A0A1M5R546</accession>
<dbReference type="Gene3D" id="3.40.50.2000">
    <property type="entry name" value="Glycogen Phosphorylase B"/>
    <property type="match status" value="2"/>
</dbReference>
<comment type="pathway">
    <text evidence="2">Protein modification; protein glycosylation.</text>
</comment>
<reference evidence="18" key="1">
    <citation type="submission" date="2016-11" db="EMBL/GenBank/DDBJ databases">
        <authorList>
            <person name="Varghese N."/>
            <person name="Submissions S."/>
        </authorList>
    </citation>
    <scope>NUCLEOTIDE SEQUENCE [LARGE SCALE GENOMIC DNA]</scope>
    <source>
        <strain evidence="18">CGMCC 1.8995</strain>
    </source>
</reference>
<evidence type="ECO:0000256" key="14">
    <source>
        <dbReference type="ARBA" id="ARBA00045104"/>
    </source>
</evidence>
<evidence type="ECO:0000256" key="3">
    <source>
        <dbReference type="ARBA" id="ARBA00011969"/>
    </source>
</evidence>